<dbReference type="Pfam" id="PF12146">
    <property type="entry name" value="Hydrolase_4"/>
    <property type="match status" value="1"/>
</dbReference>
<reference evidence="2 3" key="1">
    <citation type="submission" date="2017-11" db="EMBL/GenBank/DDBJ databases">
        <title>Genome sequence of Entomoplasma ellychniae ELCN-1 (ATCC 43707).</title>
        <authorList>
            <person name="Lo W.-S."/>
            <person name="Gasparich G.E."/>
            <person name="Kuo C.-H."/>
        </authorList>
    </citation>
    <scope>NUCLEOTIDE SEQUENCE [LARGE SCALE GENOMIC DNA]</scope>
    <source>
        <strain evidence="2 3">ELCN-1</strain>
    </source>
</reference>
<protein>
    <submittedName>
        <fullName evidence="2">Lysophospholipase</fullName>
    </submittedName>
</protein>
<dbReference type="InterPro" id="IPR029058">
    <property type="entry name" value="AB_hydrolase_fold"/>
</dbReference>
<dbReference type="Gene3D" id="3.40.50.1820">
    <property type="entry name" value="alpha/beta hydrolase"/>
    <property type="match status" value="1"/>
</dbReference>
<evidence type="ECO:0000313" key="2">
    <source>
        <dbReference type="EMBL" id="PPE04423.1"/>
    </source>
</evidence>
<gene>
    <name evidence="2" type="primary">pldB</name>
    <name evidence="2" type="ORF">EELLY_v1c00980</name>
</gene>
<keyword evidence="3" id="KW-1185">Reference proteome</keyword>
<comment type="caution">
    <text evidence="2">The sequence shown here is derived from an EMBL/GenBank/DDBJ whole genome shotgun (WGS) entry which is preliminary data.</text>
</comment>
<sequence length="303" mass="35377">MRKFQLQMIDGNELINFEWAPDQQAKAIVQIVHNIDEHMSMYQDIARELNKHGILVFGTDLRGIGESSLESKERGYFARHQGWNNSIEDLRTVNTYIRREYMDLPIFMLGQTIGTDFSLAYAIKYCETISGLILSGVKNHSYIKTLPKYIQLKTASILINKWPSNYFFKNLDGSFGNKRNPAMQNAWLSSDKEFVSRFNKDTLKLSWMTNCANKDILEGQVFLSKIKNIDMIDKDFPMLLMTGEQDAYTKFSKSTRRLFTKFIKLGNNVDFKIYKKSRNRIFNDKDKIYAIKDVLEFINKNLD</sequence>
<dbReference type="EMBL" id="PHND01000001">
    <property type="protein sequence ID" value="PPE04423.1"/>
    <property type="molecule type" value="Genomic_DNA"/>
</dbReference>
<evidence type="ECO:0000259" key="1">
    <source>
        <dbReference type="Pfam" id="PF12146"/>
    </source>
</evidence>
<dbReference type="SUPFAM" id="SSF53474">
    <property type="entry name" value="alpha/beta-Hydrolases"/>
    <property type="match status" value="1"/>
</dbReference>
<dbReference type="InterPro" id="IPR022742">
    <property type="entry name" value="Hydrolase_4"/>
</dbReference>
<proteinExistence type="predicted"/>
<organism evidence="2 3">
    <name type="scientific">Entomoplasma ellychniae</name>
    <dbReference type="NCBI Taxonomy" id="2114"/>
    <lineage>
        <taxon>Bacteria</taxon>
        <taxon>Bacillati</taxon>
        <taxon>Mycoplasmatota</taxon>
        <taxon>Mollicutes</taxon>
        <taxon>Entomoplasmatales</taxon>
        <taxon>Entomoplasmataceae</taxon>
        <taxon>Entomoplasma</taxon>
    </lineage>
</organism>
<dbReference type="PANTHER" id="PTHR11614">
    <property type="entry name" value="PHOSPHOLIPASE-RELATED"/>
    <property type="match status" value="1"/>
</dbReference>
<evidence type="ECO:0000313" key="3">
    <source>
        <dbReference type="Proteomes" id="UP000239010"/>
    </source>
</evidence>
<dbReference type="RefSeq" id="WP_104205573.1">
    <property type="nucleotide sequence ID" value="NZ_PHND01000001.1"/>
</dbReference>
<dbReference type="Proteomes" id="UP000239010">
    <property type="component" value="Unassembled WGS sequence"/>
</dbReference>
<dbReference type="AlphaFoldDB" id="A0A8E2QWX3"/>
<dbReference type="InterPro" id="IPR051044">
    <property type="entry name" value="MAG_DAG_Lipase"/>
</dbReference>
<name>A0A8E2QWX3_9MOLU</name>
<accession>A0A8E2QWX3</accession>
<feature type="domain" description="Serine aminopeptidase S33" evidence="1">
    <location>
        <begin position="23"/>
        <end position="286"/>
    </location>
</feature>